<dbReference type="SUPFAM" id="SSF49899">
    <property type="entry name" value="Concanavalin A-like lectins/glucanases"/>
    <property type="match status" value="2"/>
</dbReference>
<dbReference type="InterPro" id="IPR013320">
    <property type="entry name" value="ConA-like_dom_sf"/>
</dbReference>
<dbReference type="Gene3D" id="2.60.120.200">
    <property type="match status" value="2"/>
</dbReference>
<accession>A0A3S9SW35</accession>
<gene>
    <name evidence="2" type="ORF">BBF96_03545</name>
</gene>
<evidence type="ECO:0000313" key="3">
    <source>
        <dbReference type="Proteomes" id="UP000267250"/>
    </source>
</evidence>
<dbReference type="CDD" id="cd00063">
    <property type="entry name" value="FN3"/>
    <property type="match status" value="1"/>
</dbReference>
<dbReference type="Pfam" id="PF13385">
    <property type="entry name" value="Laminin_G_3"/>
    <property type="match status" value="1"/>
</dbReference>
<organism evidence="2 3">
    <name type="scientific">Anoxybacter fermentans</name>
    <dbReference type="NCBI Taxonomy" id="1323375"/>
    <lineage>
        <taxon>Bacteria</taxon>
        <taxon>Bacillati</taxon>
        <taxon>Bacillota</taxon>
        <taxon>Clostridia</taxon>
        <taxon>Halanaerobiales</taxon>
        <taxon>Anoxybacter</taxon>
    </lineage>
</organism>
<dbReference type="OrthoDB" id="1432909at2"/>
<dbReference type="RefSeq" id="WP_127015866.1">
    <property type="nucleotide sequence ID" value="NZ_CP016379.1"/>
</dbReference>
<reference evidence="2 3" key="1">
    <citation type="submission" date="2016-07" db="EMBL/GenBank/DDBJ databases">
        <title>Genome and transcriptome analysis of iron-reducing fermentative bacteria Anoxybacter fermentans.</title>
        <authorList>
            <person name="Zeng X."/>
            <person name="Shao Z."/>
        </authorList>
    </citation>
    <scope>NUCLEOTIDE SEQUENCE [LARGE SCALE GENOMIC DNA]</scope>
    <source>
        <strain evidence="2 3">DY22613</strain>
    </source>
</reference>
<proteinExistence type="predicted"/>
<sequence>MGQRLTIIEDFQQGTLNNVINSAGTLKLVQLTNAFPHSQSFEDCAGEHIGDINNSNAVKTDIGGGWQVATHYNTTTIRVETDGGYHGTKRLAFIHDGSSGWKGAVSGALSVIAGKWYRVSVRARANMKSSQVFSEGYAFYVYGVYSVKFSWNVKPTDNPGKWVTGVAIFQAPDNYTGYMYLYGLTDGENGLILEYDAVMWEEFDADPTNQPFGFTVNTGYPIEGGERISPVVDISAVGIAQKSRCKQTAAIPTDTNIELYSSLDDGKTWQGVVPGWNPLASRIGLKFDGVDDYVYIPSQSYLALTGDEPETVEMRVKPNDKASNYFLFQANTWSRRMAWSGYKFYVLVTDIDGTLHQLVTPNNYAPNNVYHITYTFDENYVLSVYVNGELAVQKTIGKPLKPADSYWWFGSARAGSDTCYFDGTIYEARFWRGIARTQAEIQADMDKHLTGDETGLIGYWTFNTGEGSTVKDRVYRGNYYRADGTIYGAQWDVEKISGYVVGQQLLLKQKLLTDDPSNTPQLQSLETIITPANALVVTDSFKSNCKDFSLRNEHNIDVYNVTKAAYITQYIDLTSLDIRCEETGIFGHSSANTLTFDIELSPTDDISTIIQEGDVIRVEETFNNEQITIFVGYADNPPVEYNNLKHRFRIEAYDYIKRGIQYIFQDHEVKTNWYLCNNDAPDQSLAHYLGTLMGFSYNDMLFEDITDANGNYITIPYAHLERGKNVLAEFSTLVQSVCGKLFVNHDGVLVLTSPFNEEDFYDINVTFDDNILGKIEVKSIPATNDEVRVIYDTFHIAERQVCWMLYDKTSYDEINDKANMLLPAGETSAWIKIQLVTPICLNLEGAAPEIVVEDANGNDMSAYFQYDLELDMTGGKVRFYNLHSTEDLYIQKFKIYGQPLEKLSGNEYIYSEATTPNNPLEIKNKFIQTDSLAEAVAKYTYHMTCKDRKLYKFKTCYAPYLALTNKVKIQKRDINTEAVVTRYTHAVQDNYLVTKVELLEFIPYEGFPGNLTAIQTAPNIKDDKTEFTFSKMENDGIFPEGLPVPQPTGVVGIGSFKHIFIEWNPVDRRDLLGYNIYVDDGNSYKQYFTKATFCSIEAESGVTYNVQVTAVTLAGESTKTTAIQVTTASGVDWSEVVNAAVNTNDIVDRAISTVKIALDAITSDEIANSVVQTAHLINQAVTATKIALLAVQTSHIENLAVDTAKINDLAVTTGKLVDLAVQSAKINDLAVISTKIADLAVATAKIADLAVTNAKIASLAVAETNIQDGSITNAKIANAAVDNAKIANAAVDSAKIANASITSAHIQNLAVQDAHIQDLNGSKIHAKSITAEQIRAGEFLPIAKPEGAHLWHFDRSLISTDGIRPEGTPIATLRLNEGKFGGAVAVEEGTENLLATVGGGAAQDWSKWSHWNSSYWGKTEQYDDEKWGKVFKGTKDGASSSSTYIYDYYPYSYAVGDVLTFSCYMRVNKDITKTIDFYVNSSAGGQHHVATPDSKVITFKAGEWQYITWTSGPVTETVNGTGGFGLAMGSGWEGYVVEIAYPQLEKKPFATSFVNGTRASGDLAYSADIIDVNKTTWHFVWIPEQSLDSMVDQASYPKILSVGEYYKNNSFVLWFYDKYIALYIKGSTAYHWSAAPSWIPPAGWYQPYNKYTFDVQIENGNHFKVYLDGELIIETTITDSFTGVAGNKWWVGDNTTSSAANALFDELMVSNEIHTAEEIKAWCESQAPFFDNESVVSGGSTIIDANGFRAYDGNGLLMIELNSQKGTGFFKGSIEAEEFILPIRSV</sequence>
<dbReference type="PROSITE" id="PS50853">
    <property type="entry name" value="FN3"/>
    <property type="match status" value="1"/>
</dbReference>
<protein>
    <recommendedName>
        <fullName evidence="1">Fibronectin type-III domain-containing protein</fullName>
    </recommendedName>
</protein>
<dbReference type="EMBL" id="CP016379">
    <property type="protein sequence ID" value="AZR72537.1"/>
    <property type="molecule type" value="Genomic_DNA"/>
</dbReference>
<dbReference type="KEGG" id="aft:BBF96_03545"/>
<dbReference type="InterPro" id="IPR003961">
    <property type="entry name" value="FN3_dom"/>
</dbReference>
<dbReference type="InterPro" id="IPR013783">
    <property type="entry name" value="Ig-like_fold"/>
</dbReference>
<dbReference type="Gene3D" id="2.160.10.20">
    <property type="entry name" value="Insect antifreeze protein"/>
    <property type="match status" value="1"/>
</dbReference>
<dbReference type="InterPro" id="IPR036116">
    <property type="entry name" value="FN3_sf"/>
</dbReference>
<keyword evidence="3" id="KW-1185">Reference proteome</keyword>
<evidence type="ECO:0000259" key="1">
    <source>
        <dbReference type="PROSITE" id="PS50853"/>
    </source>
</evidence>
<dbReference type="Gene3D" id="2.60.120.260">
    <property type="entry name" value="Galactose-binding domain-like"/>
    <property type="match status" value="1"/>
</dbReference>
<feature type="domain" description="Fibronectin type-III" evidence="1">
    <location>
        <begin position="1044"/>
        <end position="1130"/>
    </location>
</feature>
<dbReference type="Proteomes" id="UP000267250">
    <property type="component" value="Chromosome"/>
</dbReference>
<dbReference type="SUPFAM" id="SSF49265">
    <property type="entry name" value="Fibronectin type III"/>
    <property type="match status" value="1"/>
</dbReference>
<dbReference type="Gene3D" id="2.60.40.10">
    <property type="entry name" value="Immunoglobulins"/>
    <property type="match status" value="1"/>
</dbReference>
<name>A0A3S9SW35_9FIRM</name>
<evidence type="ECO:0000313" key="2">
    <source>
        <dbReference type="EMBL" id="AZR72537.1"/>
    </source>
</evidence>